<feature type="region of interest" description="Disordered" evidence="1">
    <location>
        <begin position="71"/>
        <end position="93"/>
    </location>
</feature>
<organism evidence="2 3">
    <name type="scientific">Caligus rogercresseyi</name>
    <name type="common">Sea louse</name>
    <dbReference type="NCBI Taxonomy" id="217165"/>
    <lineage>
        <taxon>Eukaryota</taxon>
        <taxon>Metazoa</taxon>
        <taxon>Ecdysozoa</taxon>
        <taxon>Arthropoda</taxon>
        <taxon>Crustacea</taxon>
        <taxon>Multicrustacea</taxon>
        <taxon>Hexanauplia</taxon>
        <taxon>Copepoda</taxon>
        <taxon>Siphonostomatoida</taxon>
        <taxon>Caligidae</taxon>
        <taxon>Caligus</taxon>
    </lineage>
</organism>
<dbReference type="AlphaFoldDB" id="A0A7T8JZN9"/>
<gene>
    <name evidence="2" type="ORF">FKW44_020606</name>
</gene>
<sequence>MTKLHVSLLIGGKKLSISLYLYEQDYHPPTIIPHVTRQDGGGAKGARPTRPLSNVGPIFYECANCAPPPHNNCRAPQQPGPAAGPAREFIPHY</sequence>
<evidence type="ECO:0000256" key="1">
    <source>
        <dbReference type="SAM" id="MobiDB-lite"/>
    </source>
</evidence>
<reference evidence="3" key="1">
    <citation type="submission" date="2021-01" db="EMBL/GenBank/DDBJ databases">
        <title>Caligus Genome Assembly.</title>
        <authorList>
            <person name="Gallardo-Escarate C."/>
        </authorList>
    </citation>
    <scope>NUCLEOTIDE SEQUENCE [LARGE SCALE GENOMIC DNA]</scope>
</reference>
<protein>
    <submittedName>
        <fullName evidence="2">Uncharacterized protein</fullName>
    </submittedName>
</protein>
<dbReference type="EMBL" id="CP045903">
    <property type="protein sequence ID" value="QQP39655.1"/>
    <property type="molecule type" value="Genomic_DNA"/>
</dbReference>
<name>A0A7T8JZN9_CALRO</name>
<accession>A0A7T8JZN9</accession>
<evidence type="ECO:0000313" key="3">
    <source>
        <dbReference type="Proteomes" id="UP000595437"/>
    </source>
</evidence>
<proteinExistence type="predicted"/>
<keyword evidence="3" id="KW-1185">Reference proteome</keyword>
<feature type="compositionally biased region" description="Low complexity" evidence="1">
    <location>
        <begin position="75"/>
        <end position="86"/>
    </location>
</feature>
<dbReference type="Proteomes" id="UP000595437">
    <property type="component" value="Chromosome 14"/>
</dbReference>
<evidence type="ECO:0000313" key="2">
    <source>
        <dbReference type="EMBL" id="QQP39655.1"/>
    </source>
</evidence>